<evidence type="ECO:0000313" key="1">
    <source>
        <dbReference type="EMBL" id="AEP30261.1"/>
    </source>
</evidence>
<evidence type="ECO:0000313" key="2">
    <source>
        <dbReference type="Proteomes" id="UP000009282"/>
    </source>
</evidence>
<dbReference type="Proteomes" id="UP000009282">
    <property type="component" value="Chromosome"/>
</dbReference>
<accession>G4QHN4</accession>
<dbReference type="HOGENOM" id="CLU_3007859_0_0_6"/>
<organism evidence="1 2">
    <name type="scientific">Glaciecola nitratireducens (strain JCM 12485 / KCTC 12276 / FR1064)</name>
    <dbReference type="NCBI Taxonomy" id="1085623"/>
    <lineage>
        <taxon>Bacteria</taxon>
        <taxon>Pseudomonadati</taxon>
        <taxon>Pseudomonadota</taxon>
        <taxon>Gammaproteobacteria</taxon>
        <taxon>Alteromonadales</taxon>
        <taxon>Alteromonadaceae</taxon>
        <taxon>Brumicola</taxon>
    </lineage>
</organism>
<sequence length="56" mass="6419">MKRNRDSVIGMLNKRGSEVNLDGTEINIMLALYLDAFAKPLKIYLRSYFLLAIVTQ</sequence>
<reference evidence="1 2" key="1">
    <citation type="journal article" date="2011" name="J. Bacteriol.">
        <title>Complete genome sequence of seawater bacterium Glaciecola nitratireducens FR1064T.</title>
        <authorList>
            <person name="Bian F."/>
            <person name="Qin Q.L."/>
            <person name="Xie B.B."/>
            <person name="Shu Y.L."/>
            <person name="Zhang X.Y."/>
            <person name="Yu Y."/>
            <person name="Chen B."/>
            <person name="Chen X.L."/>
            <person name="Zhou B.C."/>
            <person name="Zhang Y.Z."/>
        </authorList>
    </citation>
    <scope>NUCLEOTIDE SEQUENCE [LARGE SCALE GENOMIC DNA]</scope>
    <source>
        <strain evidence="2">JCM 12485 / KCTC 12276 / FR1064</strain>
    </source>
</reference>
<name>G4QHN4_GLANF</name>
<dbReference type="EMBL" id="CP003060">
    <property type="protein sequence ID" value="AEP30261.1"/>
    <property type="molecule type" value="Genomic_DNA"/>
</dbReference>
<protein>
    <submittedName>
        <fullName evidence="1">Uncharacterized protein</fullName>
    </submittedName>
</protein>
<keyword evidence="2" id="KW-1185">Reference proteome</keyword>
<dbReference type="KEGG" id="gni:GNIT_2158"/>
<proteinExistence type="predicted"/>
<gene>
    <name evidence="1" type="ordered locus">GNIT_2158</name>
</gene>
<dbReference type="AlphaFoldDB" id="G4QHN4"/>